<reference evidence="2" key="1">
    <citation type="journal article" date="2014" name="BMC Genomics">
        <title>Characterizing the developmental transcriptome of the oriental fruit fly, Bactrocera dorsalis (Diptera: Tephritidae) through comparative genomic analysis with Drosophila melanogaster utilizing modENCODE datasets.</title>
        <authorList>
            <person name="Geib S.M."/>
            <person name="Calla B."/>
            <person name="Hall B."/>
            <person name="Hou S."/>
            <person name="Manoukis N.C."/>
        </authorList>
    </citation>
    <scope>NUCLEOTIDE SEQUENCE</scope>
    <source>
        <strain evidence="2">Punador</strain>
    </source>
</reference>
<keyword evidence="1" id="KW-0732">Signal</keyword>
<accession>A0A034VS28</accession>
<proteinExistence type="predicted"/>
<name>A0A034VS28_BACDO</name>
<feature type="signal peptide" evidence="1">
    <location>
        <begin position="1"/>
        <end position="24"/>
    </location>
</feature>
<protein>
    <submittedName>
        <fullName evidence="2">Uncharacterized protein</fullName>
    </submittedName>
</protein>
<evidence type="ECO:0000313" key="2">
    <source>
        <dbReference type="EMBL" id="JAC45244.1"/>
    </source>
</evidence>
<dbReference type="AlphaFoldDB" id="A0A034VS28"/>
<feature type="chain" id="PRO_5001557288" evidence="1">
    <location>
        <begin position="25"/>
        <end position="113"/>
    </location>
</feature>
<sequence>MPFVNRLLLAVILSVVLQCLMVNAYLDGYVNFCTLVQPNYNRYKEHMVRGNKKLKFYSAWTAELGPPNQEGLIPIATTEYKAYNHGYRTRNSADKAPMKEKRLDERFLSWGTA</sequence>
<organism evidence="2">
    <name type="scientific">Bactrocera dorsalis</name>
    <name type="common">Oriental fruit fly</name>
    <name type="synonym">Dacus dorsalis</name>
    <dbReference type="NCBI Taxonomy" id="27457"/>
    <lineage>
        <taxon>Eukaryota</taxon>
        <taxon>Metazoa</taxon>
        <taxon>Ecdysozoa</taxon>
        <taxon>Arthropoda</taxon>
        <taxon>Hexapoda</taxon>
        <taxon>Insecta</taxon>
        <taxon>Pterygota</taxon>
        <taxon>Neoptera</taxon>
        <taxon>Endopterygota</taxon>
        <taxon>Diptera</taxon>
        <taxon>Brachycera</taxon>
        <taxon>Muscomorpha</taxon>
        <taxon>Tephritoidea</taxon>
        <taxon>Tephritidae</taxon>
        <taxon>Bactrocera</taxon>
        <taxon>Bactrocera</taxon>
    </lineage>
</organism>
<dbReference type="EMBL" id="GAKP01013708">
    <property type="protein sequence ID" value="JAC45244.1"/>
    <property type="molecule type" value="Transcribed_RNA"/>
</dbReference>
<evidence type="ECO:0000256" key="1">
    <source>
        <dbReference type="SAM" id="SignalP"/>
    </source>
</evidence>